<dbReference type="OrthoDB" id="580992at2"/>
<comment type="caution">
    <text evidence="4">The sequence shown here is derived from an EMBL/GenBank/DDBJ whole genome shotgun (WGS) entry which is preliminary data.</text>
</comment>
<dbReference type="InterPro" id="IPR002376">
    <property type="entry name" value="Formyl_transf_N"/>
</dbReference>
<gene>
    <name evidence="4" type="ORF">BEN30_14595</name>
</gene>
<dbReference type="RefSeq" id="WP_069958803.1">
    <property type="nucleotide sequence ID" value="NZ_MCGG01000052.1"/>
</dbReference>
<evidence type="ECO:0000313" key="5">
    <source>
        <dbReference type="Proteomes" id="UP000095347"/>
    </source>
</evidence>
<accession>A0A1E5Q502</accession>
<dbReference type="Proteomes" id="UP000095347">
    <property type="component" value="Unassembled WGS sequence"/>
</dbReference>
<dbReference type="PANTHER" id="PTHR43388">
    <property type="entry name" value="HYDROGENASE MATURATION FACTOR HOXX"/>
    <property type="match status" value="1"/>
</dbReference>
<dbReference type="InterPro" id="IPR009188">
    <property type="entry name" value="NiFe-hyd_mat_HypX/HoxX"/>
</dbReference>
<dbReference type="AlphaFoldDB" id="A0A1E5Q502"/>
<evidence type="ECO:0000313" key="4">
    <source>
        <dbReference type="EMBL" id="OEJ65344.1"/>
    </source>
</evidence>
<evidence type="ECO:0000256" key="1">
    <source>
        <dbReference type="SAM" id="MobiDB-lite"/>
    </source>
</evidence>
<dbReference type="EMBL" id="MCGG01000052">
    <property type="protein sequence ID" value="OEJ65344.1"/>
    <property type="molecule type" value="Genomic_DNA"/>
</dbReference>
<dbReference type="InterPro" id="IPR047180">
    <property type="entry name" value="HoxX-like"/>
</dbReference>
<dbReference type="CDD" id="cd06558">
    <property type="entry name" value="crotonase-like"/>
    <property type="match status" value="1"/>
</dbReference>
<dbReference type="Pfam" id="PF02911">
    <property type="entry name" value="Formyl_trans_C"/>
    <property type="match status" value="1"/>
</dbReference>
<dbReference type="SUPFAM" id="SSF52096">
    <property type="entry name" value="ClpP/crotonase"/>
    <property type="match status" value="1"/>
</dbReference>
<evidence type="ECO:0000259" key="3">
    <source>
        <dbReference type="Pfam" id="PF02911"/>
    </source>
</evidence>
<feature type="region of interest" description="Disordered" evidence="1">
    <location>
        <begin position="548"/>
        <end position="567"/>
    </location>
</feature>
<dbReference type="PANTHER" id="PTHR43388:SF1">
    <property type="entry name" value="HYDROGENASE MATURATION FACTOR HOXX"/>
    <property type="match status" value="1"/>
</dbReference>
<dbReference type="InterPro" id="IPR029045">
    <property type="entry name" value="ClpP/crotonase-like_dom_sf"/>
</dbReference>
<evidence type="ECO:0000259" key="2">
    <source>
        <dbReference type="Pfam" id="PF00551"/>
    </source>
</evidence>
<dbReference type="Pfam" id="PF00551">
    <property type="entry name" value="Formyl_trans_N"/>
    <property type="match status" value="1"/>
</dbReference>
<dbReference type="PIRSF" id="PIRSF006787">
    <property type="entry name" value="Hydrgn_mat_HoxX"/>
    <property type="match status" value="1"/>
</dbReference>
<sequence length="567" mass="61613">MRILLLCHSFNSLSQRLHVDLREAGHDVTVELDVNDALCREAVALSNPDLIVAPFLKRAVPHDVISAVPTFIVHPGPPGDRGPSALDWAILNKDAQGGVTILQAEQKLDGGPVWAWRTFPLRPVPKSSLYRNEVTKAASSALAEALSRFENGDGPLGRVGCPEVPLLGRENPLCKRADRAIDWAADDVQTVLRKIKSADGQPGAVAELDRRPLRVFDAHAADGLNGAPGALLAKSAQGAVAIGTRDGAVWVGYMREDAPRSLKLPAVTVLQSAVDDLALGEAIADIRYEERGDVGYLYFDFQGGALTPNQSERLLAAYQEACSRPTKIVCLMGGSEYWSNGIHLGWIEQAESPADASWHAINAIDDLARAIITTTSHLVVAALRGNAGAGGVFLALGADRVIGREGVVLNPHYKDMGNLFGSEYWTYVLPRRVGEEHAAAVMQTRLPVGMVQASGLGLVDDVFEGDVEVFDERLKDHLAALSTDVGLADLLEVKRTRRKQDEAEKPLESYRAEELAVMKLNFYGFDPSYHIARYNFICRVPKSRTPASLARHRAKRPLTNMRKGKAL</sequence>
<dbReference type="CDD" id="cd08650">
    <property type="entry name" value="FMT_core_HypX_N"/>
    <property type="match status" value="1"/>
</dbReference>
<dbReference type="InterPro" id="IPR011034">
    <property type="entry name" value="Formyl_transferase-like_C_sf"/>
</dbReference>
<feature type="domain" description="Formyl transferase C-terminal" evidence="3">
    <location>
        <begin position="175"/>
        <end position="257"/>
    </location>
</feature>
<dbReference type="GO" id="GO:0003824">
    <property type="term" value="F:catalytic activity"/>
    <property type="evidence" value="ECO:0007669"/>
    <property type="project" value="InterPro"/>
</dbReference>
<dbReference type="STRING" id="28181.BEN30_14595"/>
<proteinExistence type="predicted"/>
<dbReference type="InterPro" id="IPR001753">
    <property type="entry name" value="Enoyl-CoA_hydra/iso"/>
</dbReference>
<name>A0A1E5Q502_9PROT</name>
<dbReference type="Pfam" id="PF00378">
    <property type="entry name" value="ECH_1"/>
    <property type="match status" value="1"/>
</dbReference>
<keyword evidence="5" id="KW-1185">Reference proteome</keyword>
<dbReference type="SUPFAM" id="SSF50486">
    <property type="entry name" value="FMT C-terminal domain-like"/>
    <property type="match status" value="1"/>
</dbReference>
<dbReference type="SUPFAM" id="SSF53328">
    <property type="entry name" value="Formyltransferase"/>
    <property type="match status" value="1"/>
</dbReference>
<dbReference type="InterPro" id="IPR036477">
    <property type="entry name" value="Formyl_transf_N_sf"/>
</dbReference>
<dbReference type="InterPro" id="IPR005793">
    <property type="entry name" value="Formyl_trans_C"/>
</dbReference>
<dbReference type="Gene3D" id="3.90.226.10">
    <property type="entry name" value="2-enoyl-CoA Hydratase, Chain A, domain 1"/>
    <property type="match status" value="1"/>
</dbReference>
<protein>
    <submittedName>
        <fullName evidence="4">Hydrogenase maturation protein</fullName>
    </submittedName>
</protein>
<reference evidence="5" key="1">
    <citation type="submission" date="2016-07" db="EMBL/GenBank/DDBJ databases">
        <authorList>
            <person name="Florea S."/>
            <person name="Webb J.S."/>
            <person name="Jaromczyk J."/>
            <person name="Schardl C.L."/>
        </authorList>
    </citation>
    <scope>NUCLEOTIDE SEQUENCE [LARGE SCALE GENOMIC DNA]</scope>
    <source>
        <strain evidence="5">MV-1</strain>
    </source>
</reference>
<feature type="compositionally biased region" description="Basic residues" evidence="1">
    <location>
        <begin position="550"/>
        <end position="567"/>
    </location>
</feature>
<dbReference type="Gene3D" id="3.40.50.12230">
    <property type="match status" value="1"/>
</dbReference>
<feature type="domain" description="Formyl transferase N-terminal" evidence="2">
    <location>
        <begin position="40"/>
        <end position="146"/>
    </location>
</feature>
<organism evidence="4 5">
    <name type="scientific">Magnetovibrio blakemorei</name>
    <dbReference type="NCBI Taxonomy" id="28181"/>
    <lineage>
        <taxon>Bacteria</taxon>
        <taxon>Pseudomonadati</taxon>
        <taxon>Pseudomonadota</taxon>
        <taxon>Alphaproteobacteria</taxon>
        <taxon>Rhodospirillales</taxon>
        <taxon>Magnetovibrionaceae</taxon>
        <taxon>Magnetovibrio</taxon>
    </lineage>
</organism>